<organism evidence="1 2">
    <name type="scientific">Boletus edulis BED1</name>
    <dbReference type="NCBI Taxonomy" id="1328754"/>
    <lineage>
        <taxon>Eukaryota</taxon>
        <taxon>Fungi</taxon>
        <taxon>Dikarya</taxon>
        <taxon>Basidiomycota</taxon>
        <taxon>Agaricomycotina</taxon>
        <taxon>Agaricomycetes</taxon>
        <taxon>Agaricomycetidae</taxon>
        <taxon>Boletales</taxon>
        <taxon>Boletineae</taxon>
        <taxon>Boletaceae</taxon>
        <taxon>Boletoideae</taxon>
        <taxon>Boletus</taxon>
    </lineage>
</organism>
<sequence length="70" mass="7988">SPLHALPFNIDQLEIAFAITRGERFGKIMIWDRFARLLVVIPFIPFVAETYLVKHEPTDNQSIAGAEEAY</sequence>
<dbReference type="EMBL" id="WHUW01000104">
    <property type="protein sequence ID" value="KAF8424416.1"/>
    <property type="molecule type" value="Genomic_DNA"/>
</dbReference>
<evidence type="ECO:0000313" key="1">
    <source>
        <dbReference type="EMBL" id="KAF8424416.1"/>
    </source>
</evidence>
<reference evidence="1" key="1">
    <citation type="submission" date="2019-10" db="EMBL/GenBank/DDBJ databases">
        <authorList>
            <consortium name="DOE Joint Genome Institute"/>
            <person name="Kuo A."/>
            <person name="Miyauchi S."/>
            <person name="Kiss E."/>
            <person name="Drula E."/>
            <person name="Kohler A."/>
            <person name="Sanchez-Garcia M."/>
            <person name="Andreopoulos B."/>
            <person name="Barry K.W."/>
            <person name="Bonito G."/>
            <person name="Buee M."/>
            <person name="Carver A."/>
            <person name="Chen C."/>
            <person name="Cichocki N."/>
            <person name="Clum A."/>
            <person name="Culley D."/>
            <person name="Crous P.W."/>
            <person name="Fauchery L."/>
            <person name="Girlanda M."/>
            <person name="Hayes R."/>
            <person name="Keri Z."/>
            <person name="LaButti K."/>
            <person name="Lipzen A."/>
            <person name="Lombard V."/>
            <person name="Magnuson J."/>
            <person name="Maillard F."/>
            <person name="Morin E."/>
            <person name="Murat C."/>
            <person name="Nolan M."/>
            <person name="Ohm R."/>
            <person name="Pangilinan J."/>
            <person name="Pereira M."/>
            <person name="Perotto S."/>
            <person name="Peter M."/>
            <person name="Riley R."/>
            <person name="Sitrit Y."/>
            <person name="Stielow B."/>
            <person name="Szollosi G."/>
            <person name="Zifcakova L."/>
            <person name="Stursova M."/>
            <person name="Spatafora J.W."/>
            <person name="Tedersoo L."/>
            <person name="Vaario L.-M."/>
            <person name="Yamada A."/>
            <person name="Yan M."/>
            <person name="Wang P."/>
            <person name="Xu J."/>
            <person name="Bruns T."/>
            <person name="Baldrian P."/>
            <person name="Vilgalys R."/>
            <person name="Henrissat B."/>
            <person name="Grigoriev I.V."/>
            <person name="Hibbett D."/>
            <person name="Nagy L.G."/>
            <person name="Martin F.M."/>
        </authorList>
    </citation>
    <scope>NUCLEOTIDE SEQUENCE</scope>
    <source>
        <strain evidence="1">BED1</strain>
    </source>
</reference>
<comment type="caution">
    <text evidence="1">The sequence shown here is derived from an EMBL/GenBank/DDBJ whole genome shotgun (WGS) entry which is preliminary data.</text>
</comment>
<name>A0AAD4BED2_BOLED</name>
<proteinExistence type="predicted"/>
<dbReference type="AlphaFoldDB" id="A0AAD4BED2"/>
<gene>
    <name evidence="1" type="ORF">L210DRAFT_952796</name>
</gene>
<keyword evidence="2" id="KW-1185">Reference proteome</keyword>
<feature type="non-terminal residue" evidence="1">
    <location>
        <position position="70"/>
    </location>
</feature>
<protein>
    <submittedName>
        <fullName evidence="1">Uncharacterized protein</fullName>
    </submittedName>
</protein>
<dbReference type="Proteomes" id="UP001194468">
    <property type="component" value="Unassembled WGS sequence"/>
</dbReference>
<accession>A0AAD4BED2</accession>
<reference evidence="1" key="2">
    <citation type="journal article" date="2020" name="Nat. Commun.">
        <title>Large-scale genome sequencing of mycorrhizal fungi provides insights into the early evolution of symbiotic traits.</title>
        <authorList>
            <person name="Miyauchi S."/>
            <person name="Kiss E."/>
            <person name="Kuo A."/>
            <person name="Drula E."/>
            <person name="Kohler A."/>
            <person name="Sanchez-Garcia M."/>
            <person name="Morin E."/>
            <person name="Andreopoulos B."/>
            <person name="Barry K.W."/>
            <person name="Bonito G."/>
            <person name="Buee M."/>
            <person name="Carver A."/>
            <person name="Chen C."/>
            <person name="Cichocki N."/>
            <person name="Clum A."/>
            <person name="Culley D."/>
            <person name="Crous P.W."/>
            <person name="Fauchery L."/>
            <person name="Girlanda M."/>
            <person name="Hayes R.D."/>
            <person name="Keri Z."/>
            <person name="LaButti K."/>
            <person name="Lipzen A."/>
            <person name="Lombard V."/>
            <person name="Magnuson J."/>
            <person name="Maillard F."/>
            <person name="Murat C."/>
            <person name="Nolan M."/>
            <person name="Ohm R.A."/>
            <person name="Pangilinan J."/>
            <person name="Pereira M.F."/>
            <person name="Perotto S."/>
            <person name="Peter M."/>
            <person name="Pfister S."/>
            <person name="Riley R."/>
            <person name="Sitrit Y."/>
            <person name="Stielow J.B."/>
            <person name="Szollosi G."/>
            <person name="Zifcakova L."/>
            <person name="Stursova M."/>
            <person name="Spatafora J.W."/>
            <person name="Tedersoo L."/>
            <person name="Vaario L.M."/>
            <person name="Yamada A."/>
            <person name="Yan M."/>
            <person name="Wang P."/>
            <person name="Xu J."/>
            <person name="Bruns T."/>
            <person name="Baldrian P."/>
            <person name="Vilgalys R."/>
            <person name="Dunand C."/>
            <person name="Henrissat B."/>
            <person name="Grigoriev I.V."/>
            <person name="Hibbett D."/>
            <person name="Nagy L.G."/>
            <person name="Martin F.M."/>
        </authorList>
    </citation>
    <scope>NUCLEOTIDE SEQUENCE</scope>
    <source>
        <strain evidence="1">BED1</strain>
    </source>
</reference>
<evidence type="ECO:0000313" key="2">
    <source>
        <dbReference type="Proteomes" id="UP001194468"/>
    </source>
</evidence>